<organism evidence="1 2">
    <name type="scientific">Stella humosa</name>
    <dbReference type="NCBI Taxonomy" id="94"/>
    <lineage>
        <taxon>Bacteria</taxon>
        <taxon>Pseudomonadati</taxon>
        <taxon>Pseudomonadota</taxon>
        <taxon>Alphaproteobacteria</taxon>
        <taxon>Rhodospirillales</taxon>
        <taxon>Stellaceae</taxon>
        <taxon>Stella</taxon>
    </lineage>
</organism>
<keyword evidence="2" id="KW-1185">Reference proteome</keyword>
<reference evidence="1 2" key="1">
    <citation type="submission" date="2018-11" db="EMBL/GenBank/DDBJ databases">
        <title>Genomic Encyclopedia of Type Strains, Phase IV (KMG-IV): sequencing the most valuable type-strain genomes for metagenomic binning, comparative biology and taxonomic classification.</title>
        <authorList>
            <person name="Goeker M."/>
        </authorList>
    </citation>
    <scope>NUCLEOTIDE SEQUENCE [LARGE SCALE GENOMIC DNA]</scope>
    <source>
        <strain evidence="1 2">DSM 5900</strain>
    </source>
</reference>
<dbReference type="PANTHER" id="PTHR35175:SF2">
    <property type="entry name" value="DUF1289 DOMAIN-CONTAINING PROTEIN"/>
    <property type="match status" value="1"/>
</dbReference>
<protein>
    <recommendedName>
        <fullName evidence="3">Fe-S protein YdhL (DUF1289 family)</fullName>
    </recommendedName>
</protein>
<comment type="caution">
    <text evidence="1">The sequence shown here is derived from an EMBL/GenBank/DDBJ whole genome shotgun (WGS) entry which is preliminary data.</text>
</comment>
<dbReference type="RefSeq" id="WP_179955414.1">
    <property type="nucleotide sequence ID" value="NZ_AP019700.1"/>
</dbReference>
<dbReference type="PANTHER" id="PTHR35175">
    <property type="entry name" value="DUF1289 DOMAIN-CONTAINING PROTEIN"/>
    <property type="match status" value="1"/>
</dbReference>
<accession>A0A3N1L1C9</accession>
<sequence>MRAWDIPSPCVGICRLDADSGLCQGCHRTIAEISAWPRLDAPARLALLDEIARRQRAEAERQPAGGAC</sequence>
<dbReference type="Proteomes" id="UP000278222">
    <property type="component" value="Unassembled WGS sequence"/>
</dbReference>
<evidence type="ECO:0000313" key="1">
    <source>
        <dbReference type="EMBL" id="ROP84398.1"/>
    </source>
</evidence>
<dbReference type="EMBL" id="RJKX01000015">
    <property type="protein sequence ID" value="ROP84398.1"/>
    <property type="molecule type" value="Genomic_DNA"/>
</dbReference>
<dbReference type="InterPro" id="IPR010710">
    <property type="entry name" value="DUF1289"/>
</dbReference>
<evidence type="ECO:0008006" key="3">
    <source>
        <dbReference type="Google" id="ProtNLM"/>
    </source>
</evidence>
<name>A0A3N1L1C9_9PROT</name>
<dbReference type="AlphaFoldDB" id="A0A3N1L1C9"/>
<proteinExistence type="predicted"/>
<evidence type="ECO:0000313" key="2">
    <source>
        <dbReference type="Proteomes" id="UP000278222"/>
    </source>
</evidence>
<dbReference type="Pfam" id="PF06945">
    <property type="entry name" value="DUF1289"/>
    <property type="match status" value="1"/>
</dbReference>
<gene>
    <name evidence="1" type="ORF">EDC65_3750</name>
</gene>